<evidence type="ECO:0000313" key="1">
    <source>
        <dbReference type="EMBL" id="GAA2279660.1"/>
    </source>
</evidence>
<organism evidence="1 2">
    <name type="scientific">Kitasatospora cystarginea</name>
    <dbReference type="NCBI Taxonomy" id="58350"/>
    <lineage>
        <taxon>Bacteria</taxon>
        <taxon>Bacillati</taxon>
        <taxon>Actinomycetota</taxon>
        <taxon>Actinomycetes</taxon>
        <taxon>Kitasatosporales</taxon>
        <taxon>Streptomycetaceae</taxon>
        <taxon>Kitasatospora</taxon>
    </lineage>
</organism>
<name>A0ABN3F0S4_9ACTN</name>
<dbReference type="InterPro" id="IPR016084">
    <property type="entry name" value="Haem_Oase-like_multi-hlx"/>
</dbReference>
<keyword evidence="2" id="KW-1185">Reference proteome</keyword>
<gene>
    <name evidence="1" type="ORF">GCM10010430_77100</name>
</gene>
<sequence length="347" mass="37745">MPTPRAAATEVALGSGAPALPTPRGPYSAAVCALLRSGPPGAGRLLDLPQRERVDPWGEDVQLALQLCYELHYRGFRGVPPEWEWDIELLGLRRELERGWLAALRTATQPAEPLDALLDRLLTEPRDGSGPSHFLLAEGERWQAREYLALRSLYHLKEADPQAWAIPRLHGAAQAAFLAVEFDEYGAGRADRAHARLFAEMMADFGLDPSYGRYLDAAPAQALAVVNLMSLFGLHRALRGALVGQFAAVEISSSPGSARLAAAFARLGAGEAGTRFYREHVEADAVHEQVVRHDVIGALLREEPELAVDIAFGVAATGIVEDRFTEHLLGSWRAGRSSLRTGRALAR</sequence>
<comment type="caution">
    <text evidence="1">The sequence shown here is derived from an EMBL/GenBank/DDBJ whole genome shotgun (WGS) entry which is preliminary data.</text>
</comment>
<dbReference type="RefSeq" id="WP_344641220.1">
    <property type="nucleotide sequence ID" value="NZ_BAAATR010000069.1"/>
</dbReference>
<dbReference type="Pfam" id="PF14518">
    <property type="entry name" value="Haem_oxygenas_2"/>
    <property type="match status" value="1"/>
</dbReference>
<proteinExistence type="predicted"/>
<evidence type="ECO:0000313" key="2">
    <source>
        <dbReference type="Proteomes" id="UP001500305"/>
    </source>
</evidence>
<reference evidence="1 2" key="1">
    <citation type="journal article" date="2019" name="Int. J. Syst. Evol. Microbiol.">
        <title>The Global Catalogue of Microorganisms (GCM) 10K type strain sequencing project: providing services to taxonomists for standard genome sequencing and annotation.</title>
        <authorList>
            <consortium name="The Broad Institute Genomics Platform"/>
            <consortium name="The Broad Institute Genome Sequencing Center for Infectious Disease"/>
            <person name="Wu L."/>
            <person name="Ma J."/>
        </authorList>
    </citation>
    <scope>NUCLEOTIDE SEQUENCE [LARGE SCALE GENOMIC DNA]</scope>
    <source>
        <strain evidence="1 2">JCM 7356</strain>
    </source>
</reference>
<dbReference type="SUPFAM" id="SSF48613">
    <property type="entry name" value="Heme oxygenase-like"/>
    <property type="match status" value="1"/>
</dbReference>
<dbReference type="SMART" id="SM01236">
    <property type="entry name" value="Haem_oxygenase_2"/>
    <property type="match status" value="1"/>
</dbReference>
<accession>A0ABN3F0S4</accession>
<dbReference type="EMBL" id="BAAATR010000069">
    <property type="protein sequence ID" value="GAA2279660.1"/>
    <property type="molecule type" value="Genomic_DNA"/>
</dbReference>
<dbReference type="Proteomes" id="UP001500305">
    <property type="component" value="Unassembled WGS sequence"/>
</dbReference>
<protein>
    <submittedName>
        <fullName evidence="1">Iron-containing redox enzyme family protein</fullName>
    </submittedName>
</protein>
<dbReference type="Gene3D" id="1.20.910.10">
    <property type="entry name" value="Heme oxygenase-like"/>
    <property type="match status" value="1"/>
</dbReference>